<dbReference type="Proteomes" id="UP000177486">
    <property type="component" value="Unassembled WGS sequence"/>
</dbReference>
<protein>
    <recommendedName>
        <fullName evidence="7">SsuA/THI5-like domain-containing protein</fullName>
    </recommendedName>
</protein>
<accession>A0A1G2EV53</accession>
<reference evidence="5 6" key="1">
    <citation type="journal article" date="2016" name="Nat. Commun.">
        <title>Thousands of microbial genomes shed light on interconnected biogeochemical processes in an aquifer system.</title>
        <authorList>
            <person name="Anantharaman K."/>
            <person name="Brown C.T."/>
            <person name="Hug L.A."/>
            <person name="Sharon I."/>
            <person name="Castelle C.J."/>
            <person name="Probst A.J."/>
            <person name="Thomas B.C."/>
            <person name="Singh A."/>
            <person name="Wilkins M.J."/>
            <person name="Karaoz U."/>
            <person name="Brodie E.L."/>
            <person name="Williams K.H."/>
            <person name="Hubbard S.S."/>
            <person name="Banfield J.F."/>
        </authorList>
    </citation>
    <scope>NUCLEOTIDE SEQUENCE [LARGE SCALE GENOMIC DNA]</scope>
</reference>
<keyword evidence="4" id="KW-0812">Transmembrane</keyword>
<dbReference type="GO" id="GO:0042597">
    <property type="term" value="C:periplasmic space"/>
    <property type="evidence" value="ECO:0007669"/>
    <property type="project" value="UniProtKB-SubCell"/>
</dbReference>
<proteinExistence type="inferred from homology"/>
<evidence type="ECO:0000256" key="3">
    <source>
        <dbReference type="ARBA" id="ARBA00022729"/>
    </source>
</evidence>
<dbReference type="Gene3D" id="3.40.190.10">
    <property type="entry name" value="Periplasmic binding protein-like II"/>
    <property type="match status" value="2"/>
</dbReference>
<dbReference type="Pfam" id="PF12974">
    <property type="entry name" value="Phosphonate-bd"/>
    <property type="match status" value="1"/>
</dbReference>
<organism evidence="5 6">
    <name type="scientific">Candidatus Niyogibacteria bacterium RIFCSPLOWO2_01_FULL_45_48</name>
    <dbReference type="NCBI Taxonomy" id="1801724"/>
    <lineage>
        <taxon>Bacteria</taxon>
        <taxon>Candidatus Niyogiibacteriota</taxon>
    </lineage>
</organism>
<dbReference type="SUPFAM" id="SSF53850">
    <property type="entry name" value="Periplasmic binding protein-like II"/>
    <property type="match status" value="1"/>
</dbReference>
<name>A0A1G2EV53_9BACT</name>
<keyword evidence="3" id="KW-0732">Signal</keyword>
<evidence type="ECO:0000256" key="2">
    <source>
        <dbReference type="ARBA" id="ARBA00010742"/>
    </source>
</evidence>
<comment type="caution">
    <text evidence="5">The sequence shown here is derived from an EMBL/GenBank/DDBJ whole genome shotgun (WGS) entry which is preliminary data.</text>
</comment>
<evidence type="ECO:0000256" key="4">
    <source>
        <dbReference type="SAM" id="Phobius"/>
    </source>
</evidence>
<evidence type="ECO:0000313" key="6">
    <source>
        <dbReference type="Proteomes" id="UP000177486"/>
    </source>
</evidence>
<gene>
    <name evidence="5" type="ORF">A2931_01300</name>
</gene>
<keyword evidence="4" id="KW-0472">Membrane</keyword>
<evidence type="ECO:0000256" key="1">
    <source>
        <dbReference type="ARBA" id="ARBA00004418"/>
    </source>
</evidence>
<feature type="transmembrane region" description="Helical" evidence="4">
    <location>
        <begin position="6"/>
        <end position="24"/>
    </location>
</feature>
<dbReference type="AlphaFoldDB" id="A0A1G2EV53"/>
<dbReference type="EMBL" id="MHMQ01000033">
    <property type="protein sequence ID" value="OGZ29689.1"/>
    <property type="molecule type" value="Genomic_DNA"/>
</dbReference>
<dbReference type="PANTHER" id="PTHR30024">
    <property type="entry name" value="ALIPHATIC SULFONATES-BINDING PROTEIN-RELATED"/>
    <property type="match status" value="1"/>
</dbReference>
<dbReference type="PANTHER" id="PTHR30024:SF47">
    <property type="entry name" value="TAURINE-BINDING PERIPLASMIC PROTEIN"/>
    <property type="match status" value="1"/>
</dbReference>
<evidence type="ECO:0000313" key="5">
    <source>
        <dbReference type="EMBL" id="OGZ29689.1"/>
    </source>
</evidence>
<comment type="subcellular location">
    <subcellularLocation>
        <location evidence="1">Periplasm</location>
    </subcellularLocation>
</comment>
<comment type="similarity">
    <text evidence="2">Belongs to the bacterial solute-binding protein SsuA/TauA family.</text>
</comment>
<keyword evidence="4" id="KW-1133">Transmembrane helix</keyword>
<evidence type="ECO:0008006" key="7">
    <source>
        <dbReference type="Google" id="ProtNLM"/>
    </source>
</evidence>
<sequence length="334" mass="37559">MKNKYILWILIAVIIAGIGYWYWYENVRIIKISRGTPRGTVTEMKYIIMKHFGLDKKHGLDIDFPVFDPGELERRFFSGETGGLGGMSPLVASKANLEDKKVRILSAELQMNYYIAVRNDSNIRTLEDLKGKRVGVLPKATAAYSSLALILLHVGINPDTDLSLTFGPIPEMVKLVREGRADAAMVSYPTAASLFASGEFRFVADLEKIWEESHNTSHPFVVMVAFEDWLRVKENRRTVKRFVEASNETAQLIKDTPELLTDESIPGIKEFLEKNGLNSEETKKLLRENAPEFIYSEWGEKEVEAVGVLLSHAKEESLLPADAPDDIIIGPSEL</sequence>